<keyword evidence="2" id="KW-1185">Reference proteome</keyword>
<dbReference type="EMBL" id="JAXCLW010000002">
    <property type="protein sequence ID" value="MDY0883307.1"/>
    <property type="molecule type" value="Genomic_DNA"/>
</dbReference>
<dbReference type="RefSeq" id="WP_320508346.1">
    <property type="nucleotide sequence ID" value="NZ_JAXCLW010000002.1"/>
</dbReference>
<dbReference type="Proteomes" id="UP001279642">
    <property type="component" value="Unassembled WGS sequence"/>
</dbReference>
<sequence length="145" mass="16257">MIYYVAVIRGDQLGGYEIGFPDFPGLSVRHPQLKKALSQAEILLFRHVSAMRAKNRKVPLPRRVDEILAEPAAADKLREGAITVVPLLPSHIHGKEEAEVNPLCGPLSGNPLLRYLDRPLFRYETFCRLRAFTAGVEHEPLMGDM</sequence>
<dbReference type="InterPro" id="IPR035069">
    <property type="entry name" value="TTHA1013/TTHA0281-like"/>
</dbReference>
<name>A0ABU5EAK6_9PROT</name>
<organism evidence="1 2">
    <name type="scientific">Dongia soli</name>
    <dbReference type="NCBI Taxonomy" id="600628"/>
    <lineage>
        <taxon>Bacteria</taxon>
        <taxon>Pseudomonadati</taxon>
        <taxon>Pseudomonadota</taxon>
        <taxon>Alphaproteobacteria</taxon>
        <taxon>Rhodospirillales</taxon>
        <taxon>Dongiaceae</taxon>
        <taxon>Dongia</taxon>
    </lineage>
</organism>
<dbReference type="Gene3D" id="3.30.160.250">
    <property type="match status" value="1"/>
</dbReference>
<comment type="caution">
    <text evidence="1">The sequence shown here is derived from an EMBL/GenBank/DDBJ whole genome shotgun (WGS) entry which is preliminary data.</text>
</comment>
<reference evidence="1 2" key="1">
    <citation type="journal article" date="2016" name="Antonie Van Leeuwenhoek">
        <title>Dongia soli sp. nov., isolated from soil from Dokdo, Korea.</title>
        <authorList>
            <person name="Kim D.U."/>
            <person name="Lee H."/>
            <person name="Kim H."/>
            <person name="Kim S.G."/>
            <person name="Ka J.O."/>
        </authorList>
    </citation>
    <scope>NUCLEOTIDE SEQUENCE [LARGE SCALE GENOMIC DNA]</scope>
    <source>
        <strain evidence="1 2">D78</strain>
    </source>
</reference>
<protein>
    <submittedName>
        <fullName evidence="1">Type II toxin-antitoxin system HicB family antitoxin</fullName>
    </submittedName>
</protein>
<evidence type="ECO:0000313" key="1">
    <source>
        <dbReference type="EMBL" id="MDY0883307.1"/>
    </source>
</evidence>
<accession>A0ABU5EAK6</accession>
<evidence type="ECO:0000313" key="2">
    <source>
        <dbReference type="Proteomes" id="UP001279642"/>
    </source>
</evidence>
<gene>
    <name evidence="1" type="ORF">SMD27_10660</name>
</gene>
<proteinExistence type="predicted"/>
<dbReference type="SUPFAM" id="SSF143100">
    <property type="entry name" value="TTHA1013/TTHA0281-like"/>
    <property type="match status" value="1"/>
</dbReference>